<name>A0A0C5VHA3_9GAMM</name>
<comment type="similarity">
    <text evidence="2">Belongs to the GMC oxidoreductase family.</text>
</comment>
<dbReference type="GO" id="GO:0008812">
    <property type="term" value="F:choline dehydrogenase activity"/>
    <property type="evidence" value="ECO:0007669"/>
    <property type="project" value="UniProtKB-EC"/>
</dbReference>
<dbReference type="KEGG" id="gsn:YC6258_01578"/>
<dbReference type="HOGENOM" id="CLU_002865_7_2_6"/>
<accession>A0A0C5VHA3</accession>
<keyword evidence="8" id="KW-1185">Reference proteome</keyword>
<sequence length="529" mass="58358">MSFDYIIVGGGSAGSVLAARLSEDPGCSVLLLESGGQGNSPLIKIPLGMAVTVPTRIHNWGFQTVPQAALNHRQCYQPRGHALGGSSAINAMIYTRGHPHDYDDWASLGLTDFAWSEVLPWFKHSEGNERLGEPWHGTDGPLSVSDLRYQNPVIDAFIDAARQSGYPINEDFNGNQQLGIGRYQVTQTEGIRCSAARAFLTPCMERKNLTVLTHARVARLVPDNHGIKAVEVILQRGSRQNFSARKEVILCGGTFHSPQLLMLSGIGPKEELDRHRIPVLLEQNQVGANLQDHLDYISVWRSSNSHLVGYGIQGMARMATELPAYIHHRRGLFSSNIADAGGFIKTDPALDRPDIQLHFLLAMADDHNRKLHYGQGFSLHACQLRPYSRGTVGLYDAHPMTAPRIDPAYLSDDRDIDVLLKGIKLSREIVYQSAMDHLRGRSMFLPDHPDDAVLLDSIRQRAESIYHPVGTCRMGVDADAVVDQHFRVKGIEGLRVVDASVMPLLPGGNTNAPTIMLAERAADWIKQES</sequence>
<keyword evidence="3" id="KW-0285">Flavoprotein</keyword>
<reference evidence="7 8" key="1">
    <citation type="submission" date="2014-01" db="EMBL/GenBank/DDBJ databases">
        <title>Full genme sequencing of cellulolytic bacterium Gynuella sunshinyii YC6258T gen. nov., sp. nov.</title>
        <authorList>
            <person name="Khan H."/>
            <person name="Chung E.J."/>
            <person name="Chung Y.R."/>
        </authorList>
    </citation>
    <scope>NUCLEOTIDE SEQUENCE [LARGE SCALE GENOMIC DNA]</scope>
    <source>
        <strain evidence="7 8">YC6258</strain>
    </source>
</reference>
<dbReference type="PANTHER" id="PTHR11552:SF147">
    <property type="entry name" value="CHOLINE DEHYDROGENASE, MITOCHONDRIAL"/>
    <property type="match status" value="1"/>
</dbReference>
<dbReference type="SUPFAM" id="SSF51905">
    <property type="entry name" value="FAD/NAD(P)-binding domain"/>
    <property type="match status" value="1"/>
</dbReference>
<evidence type="ECO:0000313" key="7">
    <source>
        <dbReference type="EMBL" id="AJQ93626.1"/>
    </source>
</evidence>
<comment type="cofactor">
    <cofactor evidence="1 5">
        <name>FAD</name>
        <dbReference type="ChEBI" id="CHEBI:57692"/>
    </cofactor>
</comment>
<dbReference type="PANTHER" id="PTHR11552">
    <property type="entry name" value="GLUCOSE-METHANOL-CHOLINE GMC OXIDOREDUCTASE"/>
    <property type="match status" value="1"/>
</dbReference>
<dbReference type="Proteomes" id="UP000032266">
    <property type="component" value="Chromosome"/>
</dbReference>
<dbReference type="EC" id="1.1.99.1" evidence="7"/>
<dbReference type="PATRIC" id="fig|1445510.3.peg.1544"/>
<dbReference type="RefSeq" id="WP_044616365.1">
    <property type="nucleotide sequence ID" value="NZ_CP007142.1"/>
</dbReference>
<dbReference type="InterPro" id="IPR007867">
    <property type="entry name" value="GMC_OxRtase_C"/>
</dbReference>
<dbReference type="Gene3D" id="3.30.560.10">
    <property type="entry name" value="Glucose Oxidase, domain 3"/>
    <property type="match status" value="1"/>
</dbReference>
<dbReference type="Pfam" id="PF00732">
    <property type="entry name" value="GMC_oxred_N"/>
    <property type="match status" value="1"/>
</dbReference>
<proteinExistence type="inferred from homology"/>
<gene>
    <name evidence="7" type="ORF">YC6258_01578</name>
</gene>
<keyword evidence="7" id="KW-0560">Oxidoreductase</keyword>
<dbReference type="OrthoDB" id="9785276at2"/>
<dbReference type="GO" id="GO:0050660">
    <property type="term" value="F:flavin adenine dinucleotide binding"/>
    <property type="evidence" value="ECO:0007669"/>
    <property type="project" value="InterPro"/>
</dbReference>
<feature type="binding site" evidence="5">
    <location>
        <position position="217"/>
    </location>
    <ligand>
        <name>FAD</name>
        <dbReference type="ChEBI" id="CHEBI:57692"/>
    </ligand>
</feature>
<evidence type="ECO:0000256" key="4">
    <source>
        <dbReference type="ARBA" id="ARBA00022827"/>
    </source>
</evidence>
<evidence type="ECO:0000259" key="6">
    <source>
        <dbReference type="PROSITE" id="PS00624"/>
    </source>
</evidence>
<protein>
    <submittedName>
        <fullName evidence="7">Choline dehydrogenase and related flavoprotein</fullName>
        <ecNumber evidence="7">1.1.99.1</ecNumber>
    </submittedName>
</protein>
<evidence type="ECO:0000256" key="1">
    <source>
        <dbReference type="ARBA" id="ARBA00001974"/>
    </source>
</evidence>
<dbReference type="InterPro" id="IPR012132">
    <property type="entry name" value="GMC_OxRdtase"/>
</dbReference>
<evidence type="ECO:0000256" key="2">
    <source>
        <dbReference type="ARBA" id="ARBA00010790"/>
    </source>
</evidence>
<evidence type="ECO:0000256" key="5">
    <source>
        <dbReference type="PIRSR" id="PIRSR000137-2"/>
    </source>
</evidence>
<keyword evidence="4 5" id="KW-0274">FAD</keyword>
<dbReference type="PROSITE" id="PS00624">
    <property type="entry name" value="GMC_OXRED_2"/>
    <property type="match status" value="1"/>
</dbReference>
<dbReference type="SUPFAM" id="SSF54373">
    <property type="entry name" value="FAD-linked reductases, C-terminal domain"/>
    <property type="match status" value="1"/>
</dbReference>
<dbReference type="Pfam" id="PF05199">
    <property type="entry name" value="GMC_oxred_C"/>
    <property type="match status" value="1"/>
</dbReference>
<dbReference type="EMBL" id="CP007142">
    <property type="protein sequence ID" value="AJQ93626.1"/>
    <property type="molecule type" value="Genomic_DNA"/>
</dbReference>
<dbReference type="Gene3D" id="3.50.50.60">
    <property type="entry name" value="FAD/NAD(P)-binding domain"/>
    <property type="match status" value="1"/>
</dbReference>
<dbReference type="PIRSF" id="PIRSF000137">
    <property type="entry name" value="Alcohol_oxidase"/>
    <property type="match status" value="1"/>
</dbReference>
<organism evidence="7 8">
    <name type="scientific">Gynuella sunshinyii YC6258</name>
    <dbReference type="NCBI Taxonomy" id="1445510"/>
    <lineage>
        <taxon>Bacteria</taxon>
        <taxon>Pseudomonadati</taxon>
        <taxon>Pseudomonadota</taxon>
        <taxon>Gammaproteobacteria</taxon>
        <taxon>Oceanospirillales</taxon>
        <taxon>Saccharospirillaceae</taxon>
        <taxon>Gynuella</taxon>
    </lineage>
</organism>
<feature type="domain" description="Glucose-methanol-choline oxidoreductase N-terminal" evidence="6">
    <location>
        <begin position="253"/>
        <end position="267"/>
    </location>
</feature>
<evidence type="ECO:0000313" key="8">
    <source>
        <dbReference type="Proteomes" id="UP000032266"/>
    </source>
</evidence>
<dbReference type="STRING" id="1445510.YC6258_01578"/>
<evidence type="ECO:0000256" key="3">
    <source>
        <dbReference type="ARBA" id="ARBA00022630"/>
    </source>
</evidence>
<dbReference type="AlphaFoldDB" id="A0A0C5VHA3"/>
<dbReference type="InterPro" id="IPR036188">
    <property type="entry name" value="FAD/NAD-bd_sf"/>
</dbReference>
<dbReference type="InterPro" id="IPR000172">
    <property type="entry name" value="GMC_OxRdtase_N"/>
</dbReference>